<evidence type="ECO:0000313" key="1">
    <source>
        <dbReference type="EMBL" id="CAI9620364.1"/>
    </source>
</evidence>
<proteinExistence type="predicted"/>
<comment type="caution">
    <text evidence="1">The sequence shown here is derived from an EMBL/GenBank/DDBJ whole genome shotgun (WGS) entry which is preliminary data.</text>
</comment>
<protein>
    <submittedName>
        <fullName evidence="1">Uncharacterized protein</fullName>
    </submittedName>
</protein>
<name>A0ABN9HG04_9NEOB</name>
<keyword evidence="2" id="KW-1185">Reference proteome</keyword>
<accession>A0ABN9HG04</accession>
<organism evidence="1 2">
    <name type="scientific">Staurois parvus</name>
    <dbReference type="NCBI Taxonomy" id="386267"/>
    <lineage>
        <taxon>Eukaryota</taxon>
        <taxon>Metazoa</taxon>
        <taxon>Chordata</taxon>
        <taxon>Craniata</taxon>
        <taxon>Vertebrata</taxon>
        <taxon>Euteleostomi</taxon>
        <taxon>Amphibia</taxon>
        <taxon>Batrachia</taxon>
        <taxon>Anura</taxon>
        <taxon>Neobatrachia</taxon>
        <taxon>Ranoidea</taxon>
        <taxon>Ranidae</taxon>
        <taxon>Staurois</taxon>
    </lineage>
</organism>
<sequence length="75" mass="8324">MEASGGIGREGWRTLHGGQWRDWQRGVGGHCMEASGGIGAERGKVVRWMSLAAGFMMDWRGDSLCKGMPMRRELQ</sequence>
<dbReference type="EMBL" id="CATNWA010020902">
    <property type="protein sequence ID" value="CAI9620364.1"/>
    <property type="molecule type" value="Genomic_DNA"/>
</dbReference>
<dbReference type="Proteomes" id="UP001162483">
    <property type="component" value="Unassembled WGS sequence"/>
</dbReference>
<evidence type="ECO:0000313" key="2">
    <source>
        <dbReference type="Proteomes" id="UP001162483"/>
    </source>
</evidence>
<gene>
    <name evidence="1" type="ORF">SPARVUS_LOCUS15973069</name>
</gene>
<reference evidence="1" key="1">
    <citation type="submission" date="2023-05" db="EMBL/GenBank/DDBJ databases">
        <authorList>
            <person name="Stuckert A."/>
        </authorList>
    </citation>
    <scope>NUCLEOTIDE SEQUENCE</scope>
</reference>